<dbReference type="GO" id="GO:0016020">
    <property type="term" value="C:membrane"/>
    <property type="evidence" value="ECO:0007669"/>
    <property type="project" value="UniProtKB-SubCell"/>
</dbReference>
<evidence type="ECO:0008006" key="9">
    <source>
        <dbReference type="Google" id="ProtNLM"/>
    </source>
</evidence>
<dbReference type="Pfam" id="PF01679">
    <property type="entry name" value="Pmp3"/>
    <property type="match status" value="1"/>
</dbReference>
<organism evidence="7 8">
    <name type="scientific">Mesorhabditis spiculigera</name>
    <dbReference type="NCBI Taxonomy" id="96644"/>
    <lineage>
        <taxon>Eukaryota</taxon>
        <taxon>Metazoa</taxon>
        <taxon>Ecdysozoa</taxon>
        <taxon>Nematoda</taxon>
        <taxon>Chromadorea</taxon>
        <taxon>Rhabditida</taxon>
        <taxon>Rhabditina</taxon>
        <taxon>Rhabditomorpha</taxon>
        <taxon>Rhabditoidea</taxon>
        <taxon>Rhabditidae</taxon>
        <taxon>Mesorhabditinae</taxon>
        <taxon>Mesorhabditis</taxon>
    </lineage>
</organism>
<feature type="non-terminal residue" evidence="7">
    <location>
        <position position="66"/>
    </location>
</feature>
<keyword evidence="8" id="KW-1185">Reference proteome</keyword>
<dbReference type="Proteomes" id="UP001177023">
    <property type="component" value="Unassembled WGS sequence"/>
</dbReference>
<gene>
    <name evidence="7" type="ORF">MSPICULIGERA_LOCUS15057</name>
</gene>
<evidence type="ECO:0000256" key="1">
    <source>
        <dbReference type="ARBA" id="ARBA00004370"/>
    </source>
</evidence>
<keyword evidence="3 6" id="KW-0812">Transmembrane</keyword>
<name>A0AA36CWQ3_9BILA</name>
<evidence type="ECO:0000256" key="2">
    <source>
        <dbReference type="ARBA" id="ARBA00009530"/>
    </source>
</evidence>
<evidence type="ECO:0000256" key="6">
    <source>
        <dbReference type="SAM" id="Phobius"/>
    </source>
</evidence>
<comment type="subcellular location">
    <subcellularLocation>
        <location evidence="1">Membrane</location>
    </subcellularLocation>
</comment>
<accession>A0AA36CWQ3</accession>
<evidence type="ECO:0000256" key="3">
    <source>
        <dbReference type="ARBA" id="ARBA00022692"/>
    </source>
</evidence>
<feature type="transmembrane region" description="Helical" evidence="6">
    <location>
        <begin position="38"/>
        <end position="56"/>
    </location>
</feature>
<feature type="transmembrane region" description="Helical" evidence="6">
    <location>
        <begin position="9"/>
        <end position="26"/>
    </location>
</feature>
<comment type="similarity">
    <text evidence="2">Belongs to the UPF0057 (PMP3) family.</text>
</comment>
<evidence type="ECO:0000256" key="4">
    <source>
        <dbReference type="ARBA" id="ARBA00022989"/>
    </source>
</evidence>
<evidence type="ECO:0000313" key="7">
    <source>
        <dbReference type="EMBL" id="CAJ0576770.1"/>
    </source>
</evidence>
<dbReference type="EMBL" id="CATQJA010002645">
    <property type="protein sequence ID" value="CAJ0576770.1"/>
    <property type="molecule type" value="Genomic_DNA"/>
</dbReference>
<reference evidence="7" key="1">
    <citation type="submission" date="2023-06" db="EMBL/GenBank/DDBJ databases">
        <authorList>
            <person name="Delattre M."/>
        </authorList>
    </citation>
    <scope>NUCLEOTIDE SEQUENCE</scope>
    <source>
        <strain evidence="7">AF72</strain>
    </source>
</reference>
<sequence length="66" mass="7404">MPSAENDKLWGIIWLILFPPVAVALITRSGGQACINTILLLLFIVPGYIHGIYVLCKSDEYRRTTQ</sequence>
<comment type="caution">
    <text evidence="7">The sequence shown here is derived from an EMBL/GenBank/DDBJ whole genome shotgun (WGS) entry which is preliminary data.</text>
</comment>
<dbReference type="InterPro" id="IPR000612">
    <property type="entry name" value="PMP3"/>
</dbReference>
<protein>
    <recommendedName>
        <fullName evidence="9">YqaE/Pmp3 family membrane protein</fullName>
    </recommendedName>
</protein>
<evidence type="ECO:0000256" key="5">
    <source>
        <dbReference type="ARBA" id="ARBA00023136"/>
    </source>
</evidence>
<keyword evidence="4 6" id="KW-1133">Transmembrane helix</keyword>
<proteinExistence type="inferred from homology"/>
<evidence type="ECO:0000313" key="8">
    <source>
        <dbReference type="Proteomes" id="UP001177023"/>
    </source>
</evidence>
<keyword evidence="5 6" id="KW-0472">Membrane</keyword>
<dbReference type="AlphaFoldDB" id="A0AA36CWQ3"/>